<dbReference type="WBParaSite" id="SCUD_0001413301-mRNA-1">
    <property type="protein sequence ID" value="SCUD_0001413301-mRNA-1"/>
    <property type="gene ID" value="SCUD_0001413301"/>
</dbReference>
<evidence type="ECO:0000313" key="1">
    <source>
        <dbReference type="WBParaSite" id="SCUD_0001413301-mRNA-1"/>
    </source>
</evidence>
<protein>
    <submittedName>
        <fullName evidence="1">Integrase catalytic domain-containing protein</fullName>
    </submittedName>
</protein>
<sequence length="185" mass="20857">LFTAPRHPCSNGQAENFVRTLKIAIDSITTSTFNELKRGVDTFLLQYRNVRHSVTKETASELSKGKILRSNMMCLESAEVTYCRGNDLRPSTGIVLKIVGKSIMRILDINDLSKSNRHVDQIQFQEPRESVPVSVVNSNADEYILDNTKSLSNSLSDKHRMNLRRRRGIDYRHLDSNLSCGGCGI</sequence>
<dbReference type="SUPFAM" id="SSF53098">
    <property type="entry name" value="Ribonuclease H-like"/>
    <property type="match status" value="1"/>
</dbReference>
<dbReference type="STRING" id="6186.A0A183KGI3"/>
<accession>A0A183KGI3</accession>
<dbReference type="Gene3D" id="3.30.420.10">
    <property type="entry name" value="Ribonuclease H-like superfamily/Ribonuclease H"/>
    <property type="match status" value="1"/>
</dbReference>
<dbReference type="InterPro" id="IPR012337">
    <property type="entry name" value="RNaseH-like_sf"/>
</dbReference>
<reference evidence="1" key="1">
    <citation type="submission" date="2016-06" db="UniProtKB">
        <authorList>
            <consortium name="WormBaseParasite"/>
        </authorList>
    </citation>
    <scope>IDENTIFICATION</scope>
</reference>
<dbReference type="InterPro" id="IPR036397">
    <property type="entry name" value="RNaseH_sf"/>
</dbReference>
<name>A0A183KGI3_9TREM</name>
<proteinExistence type="predicted"/>
<organism evidence="1">
    <name type="scientific">Schistosoma curassoni</name>
    <dbReference type="NCBI Taxonomy" id="6186"/>
    <lineage>
        <taxon>Eukaryota</taxon>
        <taxon>Metazoa</taxon>
        <taxon>Spiralia</taxon>
        <taxon>Lophotrochozoa</taxon>
        <taxon>Platyhelminthes</taxon>
        <taxon>Trematoda</taxon>
        <taxon>Digenea</taxon>
        <taxon>Strigeidida</taxon>
        <taxon>Schistosomatoidea</taxon>
        <taxon>Schistosomatidae</taxon>
        <taxon>Schistosoma</taxon>
    </lineage>
</organism>
<dbReference type="GO" id="GO:0003676">
    <property type="term" value="F:nucleic acid binding"/>
    <property type="evidence" value="ECO:0007669"/>
    <property type="project" value="InterPro"/>
</dbReference>
<dbReference type="AlphaFoldDB" id="A0A183KGI3"/>